<dbReference type="OrthoDB" id="9781230at2"/>
<dbReference type="Proteomes" id="UP000260649">
    <property type="component" value="Unassembled WGS sequence"/>
</dbReference>
<keyword evidence="3" id="KW-1185">Reference proteome</keyword>
<dbReference type="SUPFAM" id="SSF46894">
    <property type="entry name" value="C-terminal effector domain of the bipartite response regulators"/>
    <property type="match status" value="1"/>
</dbReference>
<dbReference type="Pfam" id="PF08769">
    <property type="entry name" value="Spo0A_C"/>
    <property type="match status" value="1"/>
</dbReference>
<dbReference type="RefSeq" id="WP_117142057.1">
    <property type="nucleotide sequence ID" value="NZ_CAKXKJ010000006.1"/>
</dbReference>
<dbReference type="GO" id="GO:0003677">
    <property type="term" value="F:DNA binding"/>
    <property type="evidence" value="ECO:0007669"/>
    <property type="project" value="InterPro"/>
</dbReference>
<protein>
    <submittedName>
        <fullName evidence="2">Sporulation protein</fullName>
    </submittedName>
</protein>
<dbReference type="AlphaFoldDB" id="A0A3E2B4F6"/>
<evidence type="ECO:0000313" key="3">
    <source>
        <dbReference type="Proteomes" id="UP000260649"/>
    </source>
</evidence>
<sequence>MKLILQSTLRSLGITEKYAGFSLAVTAISLCFERPSRLRSVTKEVYWETAELHGCNRSDVERNIRTVIHHAWKVNRPGLQALSEYPLLAPPSVSDFLQIMVSHLKKAMLPIQGTNAG</sequence>
<dbReference type="GO" id="GO:0042173">
    <property type="term" value="P:regulation of sporulation resulting in formation of a cellular spore"/>
    <property type="evidence" value="ECO:0007669"/>
    <property type="project" value="InterPro"/>
</dbReference>
<name>A0A3E2B4F6_9FIRM</name>
<accession>A0A3E2B4F6</accession>
<dbReference type="GO" id="GO:0003700">
    <property type="term" value="F:DNA-binding transcription factor activity"/>
    <property type="evidence" value="ECO:0007669"/>
    <property type="project" value="InterPro"/>
</dbReference>
<feature type="domain" description="Sporulation initiation factor Spo0A C-terminal" evidence="1">
    <location>
        <begin position="7"/>
        <end position="103"/>
    </location>
</feature>
<dbReference type="GO" id="GO:0005737">
    <property type="term" value="C:cytoplasm"/>
    <property type="evidence" value="ECO:0007669"/>
    <property type="project" value="InterPro"/>
</dbReference>
<dbReference type="EMBL" id="QQRQ01000006">
    <property type="protein sequence ID" value="RFT06912.1"/>
    <property type="molecule type" value="Genomic_DNA"/>
</dbReference>
<evidence type="ECO:0000313" key="2">
    <source>
        <dbReference type="EMBL" id="RFT06912.1"/>
    </source>
</evidence>
<proteinExistence type="predicted"/>
<comment type="caution">
    <text evidence="2">The sequence shown here is derived from an EMBL/GenBank/DDBJ whole genome shotgun (WGS) entry which is preliminary data.</text>
</comment>
<dbReference type="InterPro" id="IPR036388">
    <property type="entry name" value="WH-like_DNA-bd_sf"/>
</dbReference>
<gene>
    <name evidence="2" type="ORF">DV520_05525</name>
</gene>
<dbReference type="InterPro" id="IPR016032">
    <property type="entry name" value="Sig_transdc_resp-reg_C-effctor"/>
</dbReference>
<dbReference type="Gene3D" id="1.10.10.10">
    <property type="entry name" value="Winged helix-like DNA-binding domain superfamily/Winged helix DNA-binding domain"/>
    <property type="match status" value="1"/>
</dbReference>
<organism evidence="2 3">
    <name type="scientific">Evtepia gabavorous</name>
    <dbReference type="NCBI Taxonomy" id="2211183"/>
    <lineage>
        <taxon>Bacteria</taxon>
        <taxon>Bacillati</taxon>
        <taxon>Bacillota</taxon>
        <taxon>Clostridia</taxon>
        <taxon>Eubacteriales</taxon>
        <taxon>Evtepia</taxon>
    </lineage>
</organism>
<dbReference type="GeneID" id="97995196"/>
<dbReference type="InterPro" id="IPR014879">
    <property type="entry name" value="Spo0A_C"/>
</dbReference>
<evidence type="ECO:0000259" key="1">
    <source>
        <dbReference type="Pfam" id="PF08769"/>
    </source>
</evidence>
<reference evidence="2 3" key="1">
    <citation type="submission" date="2018-07" db="EMBL/GenBank/DDBJ databases">
        <title>GABA Modulating Bacteria of the Human Gut Microbiota.</title>
        <authorList>
            <person name="Strandwitz P."/>
            <person name="Kim K.H."/>
            <person name="Terekhova D."/>
            <person name="Liu J.K."/>
            <person name="Sharma A."/>
            <person name="Levering J."/>
            <person name="Mcdonald D."/>
            <person name="Dietrich D."/>
            <person name="Ramadhar T.R."/>
            <person name="Lekbua A."/>
            <person name="Mroue N."/>
            <person name="Liston C."/>
            <person name="Stewart E.J."/>
            <person name="Dubin M.J."/>
            <person name="Zengler K."/>
            <person name="Knight R."/>
            <person name="Gilbert J.A."/>
            <person name="Clardy J."/>
            <person name="Lewis K."/>
        </authorList>
    </citation>
    <scope>NUCLEOTIDE SEQUENCE [LARGE SCALE GENOMIC DNA]</scope>
    <source>
        <strain evidence="2 3">KLE1738</strain>
    </source>
</reference>
<dbReference type="GO" id="GO:0005509">
    <property type="term" value="F:calcium ion binding"/>
    <property type="evidence" value="ECO:0007669"/>
    <property type="project" value="InterPro"/>
</dbReference>